<dbReference type="AlphaFoldDB" id="A0A7H4N3Y7"/>
<proteinExistence type="predicted"/>
<name>A0A7H4N3Y7_KLEVA</name>
<organism evidence="2 3">
    <name type="scientific">Klebsiella variicola</name>
    <dbReference type="NCBI Taxonomy" id="244366"/>
    <lineage>
        <taxon>Bacteria</taxon>
        <taxon>Pseudomonadati</taxon>
        <taxon>Pseudomonadota</taxon>
        <taxon>Gammaproteobacteria</taxon>
        <taxon>Enterobacterales</taxon>
        <taxon>Enterobacteriaceae</taxon>
        <taxon>Klebsiella/Raoultella group</taxon>
        <taxon>Klebsiella</taxon>
        <taxon>Klebsiella pneumoniae complex</taxon>
    </lineage>
</organism>
<feature type="compositionally biased region" description="Basic and acidic residues" evidence="1">
    <location>
        <begin position="1"/>
        <end position="25"/>
    </location>
</feature>
<evidence type="ECO:0000256" key="1">
    <source>
        <dbReference type="SAM" id="MobiDB-lite"/>
    </source>
</evidence>
<evidence type="ECO:0000313" key="2">
    <source>
        <dbReference type="EMBL" id="STV77569.1"/>
    </source>
</evidence>
<reference evidence="2 3" key="1">
    <citation type="submission" date="2018-06" db="EMBL/GenBank/DDBJ databases">
        <authorList>
            <consortium name="Pathogen Informatics"/>
            <person name="Doyle S."/>
        </authorList>
    </citation>
    <scope>NUCLEOTIDE SEQUENCE [LARGE SCALE GENOMIC DNA]</scope>
    <source>
        <strain evidence="2 3">NCTC9177</strain>
    </source>
</reference>
<dbReference type="Proteomes" id="UP000254545">
    <property type="component" value="Unassembled WGS sequence"/>
</dbReference>
<feature type="region of interest" description="Disordered" evidence="1">
    <location>
        <begin position="1"/>
        <end position="32"/>
    </location>
</feature>
<comment type="caution">
    <text evidence="2">The sequence shown here is derived from an EMBL/GenBank/DDBJ whole genome shotgun (WGS) entry which is preliminary data.</text>
</comment>
<protein>
    <submittedName>
        <fullName evidence="2">Uncharacterized protein</fullName>
    </submittedName>
</protein>
<dbReference type="EMBL" id="UGKR01000004">
    <property type="protein sequence ID" value="STV77569.1"/>
    <property type="molecule type" value="Genomic_DNA"/>
</dbReference>
<evidence type="ECO:0000313" key="3">
    <source>
        <dbReference type="Proteomes" id="UP000254545"/>
    </source>
</evidence>
<accession>A0A7H4N3Y7</accession>
<sequence length="32" mass="3631">MEKGEVIHDATPDELRHGSQPERLQRFIGRAG</sequence>
<gene>
    <name evidence="2" type="ORF">NCTC9177_07363</name>
</gene>